<evidence type="ECO:0000256" key="9">
    <source>
        <dbReference type="PROSITE-ProRule" id="PRU01384"/>
    </source>
</evidence>
<evidence type="ECO:0000256" key="10">
    <source>
        <dbReference type="SAM" id="Coils"/>
    </source>
</evidence>
<evidence type="ECO:0000256" key="8">
    <source>
        <dbReference type="HAMAP-Rule" id="MF_01897"/>
    </source>
</evidence>
<evidence type="ECO:0000256" key="3">
    <source>
        <dbReference type="ARBA" id="ARBA00022741"/>
    </source>
</evidence>
<comment type="caution">
    <text evidence="12">The sequence shown here is derived from an EMBL/GenBank/DDBJ whole genome shotgun (WGS) entry which is preliminary data.</text>
</comment>
<accession>A0A1F7YP08</accession>
<dbReference type="InterPro" id="IPR002205">
    <property type="entry name" value="Topo_IIA_dom_A"/>
</dbReference>
<protein>
    <recommendedName>
        <fullName evidence="8">DNA gyrase subunit A</fullName>
        <ecNumber evidence="8">5.6.2.2</ecNumber>
    </recommendedName>
</protein>
<keyword evidence="5 8" id="KW-0799">Topoisomerase</keyword>
<dbReference type="InterPro" id="IPR013760">
    <property type="entry name" value="Topo_IIA-like_dom_sf"/>
</dbReference>
<comment type="subcellular location">
    <subcellularLocation>
        <location evidence="8">Cytoplasm</location>
    </subcellularLocation>
</comment>
<dbReference type="EMBL" id="MGGM01000021">
    <property type="protein sequence ID" value="OGM29007.1"/>
    <property type="molecule type" value="Genomic_DNA"/>
</dbReference>
<dbReference type="PANTHER" id="PTHR43493">
    <property type="entry name" value="DNA GYRASE/TOPOISOMERASE SUBUNIT A"/>
    <property type="match status" value="1"/>
</dbReference>
<dbReference type="GO" id="GO:0005524">
    <property type="term" value="F:ATP binding"/>
    <property type="evidence" value="ECO:0007669"/>
    <property type="project" value="UniProtKB-UniRule"/>
</dbReference>
<dbReference type="InterPro" id="IPR006691">
    <property type="entry name" value="GyrA/parC_rep"/>
</dbReference>
<dbReference type="FunFam" id="3.30.1360.40:FF:000002">
    <property type="entry name" value="DNA gyrase subunit A"/>
    <property type="match status" value="1"/>
</dbReference>
<dbReference type="GO" id="GO:0034335">
    <property type="term" value="F:DNA negative supercoiling activity"/>
    <property type="evidence" value="ECO:0007669"/>
    <property type="project" value="UniProtKB-ARBA"/>
</dbReference>
<comment type="function">
    <text evidence="8">A type II topoisomerase that negatively supercoils closed circular double-stranded (ds) DNA in an ATP-dependent manner to modulate DNA topology and maintain chromosomes in an underwound state. Negative supercoiling favors strand separation, and DNA replication, transcription, recombination and repair, all of which involve strand separation. Also able to catalyze the interconversion of other topological isomers of dsDNA rings, including catenanes and knotted rings. Type II topoisomerases break and join 2 DNA strands simultaneously in an ATP-dependent manner.</text>
</comment>
<dbReference type="GO" id="GO:0006265">
    <property type="term" value="P:DNA topological change"/>
    <property type="evidence" value="ECO:0007669"/>
    <property type="project" value="UniProtKB-UniRule"/>
</dbReference>
<feature type="domain" description="Topo IIA-type catalytic" evidence="11">
    <location>
        <begin position="32"/>
        <end position="542"/>
    </location>
</feature>
<dbReference type="PANTHER" id="PTHR43493:SF5">
    <property type="entry name" value="DNA GYRASE SUBUNIT A, CHLOROPLASTIC_MITOCHONDRIAL"/>
    <property type="match status" value="1"/>
</dbReference>
<evidence type="ECO:0000256" key="7">
    <source>
        <dbReference type="ARBA" id="ARBA00023235"/>
    </source>
</evidence>
<dbReference type="SMART" id="SM00434">
    <property type="entry name" value="TOP4c"/>
    <property type="match status" value="1"/>
</dbReference>
<feature type="short sequence motif" description="GyrA-box" evidence="8">
    <location>
        <begin position="569"/>
        <end position="575"/>
    </location>
</feature>
<dbReference type="Gene3D" id="3.30.1360.40">
    <property type="match status" value="1"/>
</dbReference>
<keyword evidence="7 8" id="KW-0413">Isomerase</keyword>
<keyword evidence="4 8" id="KW-0067">ATP-binding</keyword>
<dbReference type="GO" id="GO:0003677">
    <property type="term" value="F:DNA binding"/>
    <property type="evidence" value="ECO:0007669"/>
    <property type="project" value="UniProtKB-UniRule"/>
</dbReference>
<evidence type="ECO:0000256" key="6">
    <source>
        <dbReference type="ARBA" id="ARBA00023125"/>
    </source>
</evidence>
<dbReference type="HAMAP" id="MF_01897">
    <property type="entry name" value="GyrA"/>
    <property type="match status" value="1"/>
</dbReference>
<proteinExistence type="inferred from homology"/>
<dbReference type="EC" id="5.6.2.2" evidence="8"/>
<evidence type="ECO:0000256" key="1">
    <source>
        <dbReference type="ARBA" id="ARBA00000185"/>
    </source>
</evidence>
<dbReference type="GO" id="GO:0009330">
    <property type="term" value="C:DNA topoisomerase type II (double strand cut, ATP-hydrolyzing) complex"/>
    <property type="evidence" value="ECO:0007669"/>
    <property type="project" value="TreeGrafter"/>
</dbReference>
<evidence type="ECO:0000259" key="11">
    <source>
        <dbReference type="PROSITE" id="PS52040"/>
    </source>
</evidence>
<sequence length="871" mass="96458">MILGKILPVEITEELSKSYLDYAMSVIVARALPDVRDGLKPVHRRILYAMHLMGLHASSKHSKSAKVVGEVLGKYHPHGDGPVYDALVRLAQDFSMRYPLVNGQGNFGSVDGDPPAAMRYTEVKLAAICEAMLVDIEKRTVDYTENFDATLKEPLYLPALLPNLLLMGSEGIAVGMATKIPPHNLSEVVDGVIATIKQGKPVIEENKIKEEVDYFISRIDKIAAGEAEEIEDSELTRISATFESDITIAELVKHIPGPDFPTGGSIFDASSMVDVYSTGRGKIVVRGIAEIKDGPKGRSKIEITEIPYQVNKAKLVQDIAELVRNKKIKGIAALRDESDKDGMGIVIELKREARPKSVLNNIYKHTKLQTSFPANFVALVGGTPHTINLKQIIVEYVKHRQLLIIRRTIFELTSAKKRAHILEGLKIALDNLDEVIKTIRASRTQEDAKSNLISKFGLSAIQATAILDMQLRRLAALEREKLEKEYEEIMKTIDRLIAILRTPSKILEIITTEIKGLKEKYADERRTRIFKQNVGEFNEEDLVPKTDTLITVTKTGYVKRVPRGIYKAQRRGGKGVLGMSTKEEDEIDHLVSATTHDLILFFTDKGRVFGARAWEIPESSRQSKGQALVNFINLDQGEQIQSINAMHSDTTDHHLMMATAHGVVKKTTFSEFSNLKANGLIAIRLKSNDRLVSVRETTGNDHIMIVTLKGKAIRFHEKDARAMGRATSGVKGISISADDEVISMLVFSPEHAQPQDKRKKSFRDILVISKHGIGKRTATHLFPVQKRAGKGVKVASITTKTGELAAAILVTQEINQIIITSKYGQIIKLPVRNIPEMGRSTQGVILMRFAKSGDTVAAFTALEQAATEDTN</sequence>
<name>A0A1F7YP08_9BACT</name>
<dbReference type="InterPro" id="IPR005743">
    <property type="entry name" value="GyrA"/>
</dbReference>
<dbReference type="SUPFAM" id="SSF56719">
    <property type="entry name" value="Type II DNA topoisomerase"/>
    <property type="match status" value="1"/>
</dbReference>
<keyword evidence="3 8" id="KW-0547">Nucleotide-binding</keyword>
<dbReference type="InterPro" id="IPR013758">
    <property type="entry name" value="Topo_IIA_A/C_ab"/>
</dbReference>
<dbReference type="Proteomes" id="UP000177263">
    <property type="component" value="Unassembled WGS sequence"/>
</dbReference>
<dbReference type="SUPFAM" id="SSF101904">
    <property type="entry name" value="GyrA/ParC C-terminal domain-like"/>
    <property type="match status" value="1"/>
</dbReference>
<dbReference type="GO" id="GO:0006261">
    <property type="term" value="P:DNA-templated DNA replication"/>
    <property type="evidence" value="ECO:0007669"/>
    <property type="project" value="UniProtKB-UniRule"/>
</dbReference>
<dbReference type="GO" id="GO:0005694">
    <property type="term" value="C:chromosome"/>
    <property type="evidence" value="ECO:0007669"/>
    <property type="project" value="InterPro"/>
</dbReference>
<dbReference type="CDD" id="cd00187">
    <property type="entry name" value="TOP4c"/>
    <property type="match status" value="1"/>
</dbReference>
<dbReference type="GO" id="GO:0005737">
    <property type="term" value="C:cytoplasm"/>
    <property type="evidence" value="ECO:0007669"/>
    <property type="project" value="UniProtKB-SubCell"/>
</dbReference>
<feature type="active site" description="O-(5'-phospho-DNA)-tyrosine intermediate" evidence="8 9">
    <location>
        <position position="120"/>
    </location>
</feature>
<dbReference type="InterPro" id="IPR013757">
    <property type="entry name" value="Topo_IIA_A_a_sf"/>
</dbReference>
<evidence type="ECO:0000256" key="2">
    <source>
        <dbReference type="ARBA" id="ARBA00008263"/>
    </source>
</evidence>
<dbReference type="STRING" id="1802500.A2801_03995"/>
<dbReference type="Gene3D" id="3.90.199.10">
    <property type="entry name" value="Topoisomerase II, domain 5"/>
    <property type="match status" value="2"/>
</dbReference>
<dbReference type="PROSITE" id="PS52040">
    <property type="entry name" value="TOPO_IIA"/>
    <property type="match status" value="1"/>
</dbReference>
<comment type="similarity">
    <text evidence="2 8">Belongs to the type II topoisomerase GyrA/ParC subunit family.</text>
</comment>
<evidence type="ECO:0000256" key="4">
    <source>
        <dbReference type="ARBA" id="ARBA00022840"/>
    </source>
</evidence>
<keyword evidence="6 8" id="KW-0238">DNA-binding</keyword>
<comment type="miscellaneous">
    <text evidence="8">Few gyrases are as efficient as E.coli at forming negative supercoils. Not all organisms have 2 type II topoisomerases; in organisms with a single type II topoisomerase this enzyme also has to decatenate newly replicated chromosomes.</text>
</comment>
<dbReference type="Pfam" id="PF00521">
    <property type="entry name" value="DNA_topoisoIV"/>
    <property type="match status" value="2"/>
</dbReference>
<dbReference type="Gene3D" id="1.10.268.10">
    <property type="entry name" value="Topoisomerase, domain 3"/>
    <property type="match status" value="1"/>
</dbReference>
<comment type="catalytic activity">
    <reaction evidence="1 8 9">
        <text>ATP-dependent breakage, passage and rejoining of double-stranded DNA.</text>
        <dbReference type="EC" id="5.6.2.2"/>
    </reaction>
</comment>
<dbReference type="Pfam" id="PF03989">
    <property type="entry name" value="DNA_gyraseA_C"/>
    <property type="match status" value="6"/>
</dbReference>
<evidence type="ECO:0000256" key="5">
    <source>
        <dbReference type="ARBA" id="ARBA00023029"/>
    </source>
</evidence>
<evidence type="ECO:0000313" key="13">
    <source>
        <dbReference type="Proteomes" id="UP000177263"/>
    </source>
</evidence>
<evidence type="ECO:0000313" key="12">
    <source>
        <dbReference type="EMBL" id="OGM29007.1"/>
    </source>
</evidence>
<dbReference type="FunFam" id="1.10.268.10:FF:000001">
    <property type="entry name" value="DNA gyrase subunit A"/>
    <property type="match status" value="1"/>
</dbReference>
<dbReference type="InterPro" id="IPR035516">
    <property type="entry name" value="Gyrase/topoIV_suA_C"/>
</dbReference>
<dbReference type="AlphaFoldDB" id="A0A1F7YP08"/>
<dbReference type="InterPro" id="IPR050220">
    <property type="entry name" value="Type_II_DNA_Topoisomerases"/>
</dbReference>
<keyword evidence="8" id="KW-0963">Cytoplasm</keyword>
<comment type="subunit">
    <text evidence="8">Heterotetramer, composed of two GyrA and two GyrB chains. In the heterotetramer, GyrA contains the active site tyrosine that forms a transient covalent intermediate with DNA, while GyrB binds cofactors and catalyzes ATP hydrolysis.</text>
</comment>
<feature type="coiled-coil region" evidence="10">
    <location>
        <begin position="467"/>
        <end position="527"/>
    </location>
</feature>
<reference evidence="12 13" key="1">
    <citation type="journal article" date="2016" name="Nat. Commun.">
        <title>Thousands of microbial genomes shed light on interconnected biogeochemical processes in an aquifer system.</title>
        <authorList>
            <person name="Anantharaman K."/>
            <person name="Brown C.T."/>
            <person name="Hug L.A."/>
            <person name="Sharon I."/>
            <person name="Castelle C.J."/>
            <person name="Probst A.J."/>
            <person name="Thomas B.C."/>
            <person name="Singh A."/>
            <person name="Wilkins M.J."/>
            <person name="Karaoz U."/>
            <person name="Brodie E.L."/>
            <person name="Williams K.H."/>
            <person name="Hubbard S.S."/>
            <person name="Banfield J.F."/>
        </authorList>
    </citation>
    <scope>NUCLEOTIDE SEQUENCE [LARGE SCALE GENOMIC DNA]</scope>
</reference>
<gene>
    <name evidence="8" type="primary">gyrA</name>
    <name evidence="12" type="ORF">A2801_03995</name>
</gene>
<keyword evidence="10" id="KW-0175">Coiled coil</keyword>
<dbReference type="Gene3D" id="2.120.10.90">
    <property type="entry name" value="DNA gyrase/topoisomerase IV, subunit A, C-terminal"/>
    <property type="match status" value="1"/>
</dbReference>
<organism evidence="12 13">
    <name type="scientific">Candidatus Woesebacteria bacterium RIFCSPHIGHO2_01_FULL_41_10</name>
    <dbReference type="NCBI Taxonomy" id="1802500"/>
    <lineage>
        <taxon>Bacteria</taxon>
        <taxon>Candidatus Woeseibacteriota</taxon>
    </lineage>
</organism>